<name>A0A518BLR3_9BACT</name>
<dbReference type="Proteomes" id="UP000316921">
    <property type="component" value="Chromosome"/>
</dbReference>
<evidence type="ECO:0008006" key="3">
    <source>
        <dbReference type="Google" id="ProtNLM"/>
    </source>
</evidence>
<dbReference type="PROSITE" id="PS51318">
    <property type="entry name" value="TAT"/>
    <property type="match status" value="1"/>
</dbReference>
<dbReference type="PANTHER" id="PTHR43737">
    <property type="entry name" value="BLL7424 PROTEIN"/>
    <property type="match status" value="1"/>
</dbReference>
<dbReference type="EMBL" id="CP036287">
    <property type="protein sequence ID" value="QDU67902.1"/>
    <property type="molecule type" value="Genomic_DNA"/>
</dbReference>
<dbReference type="AlphaFoldDB" id="A0A518BLR3"/>
<reference evidence="1 2" key="1">
    <citation type="submission" date="2019-02" db="EMBL/GenBank/DDBJ databases">
        <title>Deep-cultivation of Planctomycetes and their phenomic and genomic characterization uncovers novel biology.</title>
        <authorList>
            <person name="Wiegand S."/>
            <person name="Jogler M."/>
            <person name="Boedeker C."/>
            <person name="Pinto D."/>
            <person name="Vollmers J."/>
            <person name="Rivas-Marin E."/>
            <person name="Kohn T."/>
            <person name="Peeters S.H."/>
            <person name="Heuer A."/>
            <person name="Rast P."/>
            <person name="Oberbeckmann S."/>
            <person name="Bunk B."/>
            <person name="Jeske O."/>
            <person name="Meyerdierks A."/>
            <person name="Storesund J.E."/>
            <person name="Kallscheuer N."/>
            <person name="Luecker S."/>
            <person name="Lage O.M."/>
            <person name="Pohl T."/>
            <person name="Merkel B.J."/>
            <person name="Hornburger P."/>
            <person name="Mueller R.-W."/>
            <person name="Bruemmer F."/>
            <person name="Labrenz M."/>
            <person name="Spormann A.M."/>
            <person name="Op den Camp H."/>
            <person name="Overmann J."/>
            <person name="Amann R."/>
            <person name="Jetten M.S.M."/>
            <person name="Mascher T."/>
            <person name="Medema M.H."/>
            <person name="Devos D.P."/>
            <person name="Kaster A.-K."/>
            <person name="Ovreas L."/>
            <person name="Rohde M."/>
            <person name="Galperin M.Y."/>
            <person name="Jogler C."/>
        </authorList>
    </citation>
    <scope>NUCLEOTIDE SEQUENCE [LARGE SCALE GENOMIC DNA]</scope>
    <source>
        <strain evidence="1 2">Pla133</strain>
    </source>
</reference>
<dbReference type="PANTHER" id="PTHR43737:SF1">
    <property type="entry name" value="DUF1501 DOMAIN-CONTAINING PROTEIN"/>
    <property type="match status" value="1"/>
</dbReference>
<keyword evidence="2" id="KW-1185">Reference proteome</keyword>
<dbReference type="InterPro" id="IPR017850">
    <property type="entry name" value="Alkaline_phosphatase_core_sf"/>
</dbReference>
<dbReference type="RefSeq" id="WP_145066468.1">
    <property type="nucleotide sequence ID" value="NZ_CP036287.1"/>
</dbReference>
<proteinExistence type="predicted"/>
<evidence type="ECO:0000313" key="2">
    <source>
        <dbReference type="Proteomes" id="UP000316921"/>
    </source>
</evidence>
<dbReference type="Pfam" id="PF07394">
    <property type="entry name" value="DUF1501"/>
    <property type="match status" value="1"/>
</dbReference>
<protein>
    <recommendedName>
        <fullName evidence="3">Sulfatase</fullName>
    </recommendedName>
</protein>
<evidence type="ECO:0000313" key="1">
    <source>
        <dbReference type="EMBL" id="QDU67902.1"/>
    </source>
</evidence>
<dbReference type="SUPFAM" id="SSF53649">
    <property type="entry name" value="Alkaline phosphatase-like"/>
    <property type="match status" value="1"/>
</dbReference>
<organism evidence="1 2">
    <name type="scientific">Engelhardtia mirabilis</name>
    <dbReference type="NCBI Taxonomy" id="2528011"/>
    <lineage>
        <taxon>Bacteria</taxon>
        <taxon>Pseudomonadati</taxon>
        <taxon>Planctomycetota</taxon>
        <taxon>Planctomycetia</taxon>
        <taxon>Planctomycetia incertae sedis</taxon>
        <taxon>Engelhardtia</taxon>
    </lineage>
</organism>
<gene>
    <name evidence="1" type="ORF">Pla133_29910</name>
</gene>
<dbReference type="InterPro" id="IPR006311">
    <property type="entry name" value="TAT_signal"/>
</dbReference>
<accession>A0A518BLR3</accession>
<dbReference type="KEGG" id="pbap:Pla133_29910"/>
<sequence>MSADRSANLARRDLLRLGAFAGLGLGASPLMPSALAHAALGAASSARRADACILIWLDGGPSHLDTFDPKPEAPAEYRGEFGAIDTSLDGVRICEHLPRTAKMMDQVALIRTLTSAEGNHDRGSHHYMTGFRPSPALVYPSMGSVLARQRGVGDAGVPTYVTLGRTPQYGGAGYLDRKYDPYETAVGAARDVSTEGLSIERMERRRALRERVQAAQGGSGDSTLDSFYGQAFDLLTSPVARNAFDLSLEPEASRSRFGGTGLSDACLTARRLVEAGSRFVTVYNGGWDMHDDVFQRLTFGYPGPLPTLDLAYPALIADLAERGMLERTLVVLMGEFGRTPKINAKGGRDHWPRSSFCVMAGGGIRTGQALGRTDARGELPAERPVTPEELIATIYDRLGVQTSATYQTADGRRLQVLPDHVRPIGELL</sequence>
<dbReference type="InterPro" id="IPR010869">
    <property type="entry name" value="DUF1501"/>
</dbReference>